<dbReference type="InterPro" id="IPR002182">
    <property type="entry name" value="NB-ARC"/>
</dbReference>
<keyword evidence="1" id="KW-0433">Leucine-rich repeat</keyword>
<dbReference type="AlphaFoldDB" id="A0A1S4CGF4"/>
<dbReference type="SUPFAM" id="SSF52058">
    <property type="entry name" value="L domain-like"/>
    <property type="match status" value="1"/>
</dbReference>
<dbReference type="PANTHER" id="PTHR11017:SF479">
    <property type="entry name" value="DISEASE RESISTANCE PROTEIN (TIR-NBS-LRR CLASS) FAMILY"/>
    <property type="match status" value="1"/>
</dbReference>
<dbReference type="SUPFAM" id="SSF52200">
    <property type="entry name" value="Toll/Interleukin receptor TIR domain"/>
    <property type="match status" value="1"/>
</dbReference>
<dbReference type="PRINTS" id="PR00364">
    <property type="entry name" value="DISEASERSIST"/>
</dbReference>
<dbReference type="Gene3D" id="3.40.50.10140">
    <property type="entry name" value="Toll/interleukin-1 receptor homology (TIR) domain"/>
    <property type="match status" value="1"/>
</dbReference>
<dbReference type="Gene3D" id="1.10.8.430">
    <property type="entry name" value="Helical domain of apoptotic protease-activating factors"/>
    <property type="match status" value="1"/>
</dbReference>
<dbReference type="SUPFAM" id="SSF52540">
    <property type="entry name" value="P-loop containing nucleoside triphosphate hydrolases"/>
    <property type="match status" value="1"/>
</dbReference>
<dbReference type="SUPFAM" id="SSF46785">
    <property type="entry name" value="Winged helix' DNA-binding domain"/>
    <property type="match status" value="1"/>
</dbReference>
<dbReference type="OrthoDB" id="2018313at2759"/>
<evidence type="ECO:0000256" key="3">
    <source>
        <dbReference type="ARBA" id="ARBA00022821"/>
    </source>
</evidence>
<evidence type="ECO:0000256" key="4">
    <source>
        <dbReference type="ARBA" id="ARBA00023027"/>
    </source>
</evidence>
<feature type="domain" description="TIR" evidence="5">
    <location>
        <begin position="16"/>
        <end position="184"/>
    </location>
</feature>
<name>A0A1S4CGF4_TOBAC</name>
<dbReference type="InterPro" id="IPR044974">
    <property type="entry name" value="Disease_R_plants"/>
</dbReference>
<dbReference type="GO" id="GO:0006952">
    <property type="term" value="P:defense response"/>
    <property type="evidence" value="ECO:0007669"/>
    <property type="project" value="UniProtKB-KW"/>
</dbReference>
<accession>A0A1S4CGF4</accession>
<proteinExistence type="predicted"/>
<dbReference type="RefSeq" id="XP_016500262.1">
    <property type="nucleotide sequence ID" value="XM_016644776.1"/>
</dbReference>
<dbReference type="Pfam" id="PF23282">
    <property type="entry name" value="WHD_ROQ1"/>
    <property type="match status" value="1"/>
</dbReference>
<evidence type="ECO:0000256" key="2">
    <source>
        <dbReference type="ARBA" id="ARBA00022737"/>
    </source>
</evidence>
<gene>
    <name evidence="6" type="primary">LOC107818721</name>
</gene>
<evidence type="ECO:0000259" key="5">
    <source>
        <dbReference type="PROSITE" id="PS50104"/>
    </source>
</evidence>
<dbReference type="InterPro" id="IPR036390">
    <property type="entry name" value="WH_DNA-bd_sf"/>
</dbReference>
<keyword evidence="4" id="KW-0520">NAD</keyword>
<evidence type="ECO:0000313" key="6">
    <source>
        <dbReference type="RefSeq" id="XP_016500262.1"/>
    </source>
</evidence>
<dbReference type="InterPro" id="IPR032675">
    <property type="entry name" value="LRR_dom_sf"/>
</dbReference>
<protein>
    <submittedName>
        <fullName evidence="6">TMV resistance protein N isoform X3</fullName>
    </submittedName>
</protein>
<dbReference type="GO" id="GO:0043531">
    <property type="term" value="F:ADP binding"/>
    <property type="evidence" value="ECO:0007669"/>
    <property type="project" value="InterPro"/>
</dbReference>
<dbReference type="InterPro" id="IPR042197">
    <property type="entry name" value="Apaf_helical"/>
</dbReference>
<dbReference type="Pfam" id="PF00931">
    <property type="entry name" value="NB-ARC"/>
    <property type="match status" value="1"/>
</dbReference>
<sequence>MDTQLVRGESSTSSHFSYDVFLSFRGEDTRKTFTGHLYSKLCDVGINTFIDDEELRKGDVISSKLEKAIEGSRISIIVFSRNYASSSWCLNELVKILECKEKLKQMVLPIFYDVDPSEVRKQTGLFGEALAKHKERPFGAQRAEKWRAALTEAANLSGWDLQNVADGHESKFIEKIIQQVLQEVNQTPLDVAWHPVGVDSRVKDIELLLQNECEDGVRMIGIHGVGGIGKTTLAKAIYNQMFRLFDSSCFLSDVRSEAEEFGLVKLQEKLLQQVLKNKDIKVGNVAQGINLIKARLESKKVLIILDDVDHRNQLESLTRERSWFGSGSLIITTTRDKRLLCRFGEKERYEAKLLNDDEAMLLFCWHAFDSHFPPEDYVNLARDIIRYSGRLPLALVTLGSHLQGSSIEEWGYEFKKLKSIPHCDIQKILKISFDGLDDETQTVFLDIACAFHGFYEQEVTEMVNACGFHAKSAIATLVQKHLLQRSWNILGMHDLVRDMGREVVRMESARDPGKRSRLFIPQEVRDVLQGNKGSKKVEVLKVDQLAFEGLHLSTKAFKKMKNLRVLMMDELHISGDFELLSKELRWLSWKRCPLKCIPSNFPAVNLVVLDMRGSDIQEFQLNLQNPFNEGFFNAPARAFQSKQQQDQVRLSLSLSLSLSLILMILSFCPMQLDVEIFLECKEIPEWCRNQVTASSMCLTIPTHNNDEYNFLGMVLWFVIDSLDAAPYPCHRISIAHKETVIVPWKYSLHEAFDGHRDIAYIRLLMALNERFDGEMIKGGERIEAWSEEVTVKKIGIHLLYLDQHGNVISLPGDVIQ</sequence>
<dbReference type="PROSITE" id="PS50104">
    <property type="entry name" value="TIR"/>
    <property type="match status" value="1"/>
</dbReference>
<dbReference type="Gene3D" id="3.80.10.10">
    <property type="entry name" value="Ribonuclease Inhibitor"/>
    <property type="match status" value="1"/>
</dbReference>
<organism evidence="6">
    <name type="scientific">Nicotiana tabacum</name>
    <name type="common">Common tobacco</name>
    <dbReference type="NCBI Taxonomy" id="4097"/>
    <lineage>
        <taxon>Eukaryota</taxon>
        <taxon>Viridiplantae</taxon>
        <taxon>Streptophyta</taxon>
        <taxon>Embryophyta</taxon>
        <taxon>Tracheophyta</taxon>
        <taxon>Spermatophyta</taxon>
        <taxon>Magnoliopsida</taxon>
        <taxon>eudicotyledons</taxon>
        <taxon>Gunneridae</taxon>
        <taxon>Pentapetalae</taxon>
        <taxon>asterids</taxon>
        <taxon>lamiids</taxon>
        <taxon>Solanales</taxon>
        <taxon>Solanaceae</taxon>
        <taxon>Nicotianoideae</taxon>
        <taxon>Nicotianeae</taxon>
        <taxon>Nicotiana</taxon>
    </lineage>
</organism>
<reference evidence="6" key="1">
    <citation type="submission" date="2025-08" db="UniProtKB">
        <authorList>
            <consortium name="RefSeq"/>
        </authorList>
    </citation>
    <scope>IDENTIFICATION</scope>
</reference>
<dbReference type="FunFam" id="3.40.50.10140:FF:000007">
    <property type="entry name" value="Disease resistance protein (TIR-NBS-LRR class)"/>
    <property type="match status" value="1"/>
</dbReference>
<dbReference type="SMART" id="SM00382">
    <property type="entry name" value="AAA"/>
    <property type="match status" value="1"/>
</dbReference>
<keyword evidence="2" id="KW-0677">Repeat</keyword>
<dbReference type="GO" id="GO:0007165">
    <property type="term" value="P:signal transduction"/>
    <property type="evidence" value="ECO:0007669"/>
    <property type="project" value="InterPro"/>
</dbReference>
<dbReference type="SMART" id="SM00255">
    <property type="entry name" value="TIR"/>
    <property type="match status" value="1"/>
</dbReference>
<dbReference type="Pfam" id="PF01582">
    <property type="entry name" value="TIR"/>
    <property type="match status" value="1"/>
</dbReference>
<keyword evidence="3" id="KW-0611">Plant defense</keyword>
<dbReference type="InterPro" id="IPR027417">
    <property type="entry name" value="P-loop_NTPase"/>
</dbReference>
<evidence type="ECO:0000256" key="1">
    <source>
        <dbReference type="ARBA" id="ARBA00022614"/>
    </source>
</evidence>
<dbReference type="InterPro" id="IPR003593">
    <property type="entry name" value="AAA+_ATPase"/>
</dbReference>
<dbReference type="InterPro" id="IPR035897">
    <property type="entry name" value="Toll_tir_struct_dom_sf"/>
</dbReference>
<dbReference type="InterPro" id="IPR000157">
    <property type="entry name" value="TIR_dom"/>
</dbReference>
<dbReference type="PANTHER" id="PTHR11017">
    <property type="entry name" value="LEUCINE-RICH REPEAT-CONTAINING PROTEIN"/>
    <property type="match status" value="1"/>
</dbReference>
<dbReference type="InterPro" id="IPR058192">
    <property type="entry name" value="WHD_ROQ1-like"/>
</dbReference>
<dbReference type="Gene3D" id="3.40.50.300">
    <property type="entry name" value="P-loop containing nucleotide triphosphate hydrolases"/>
    <property type="match status" value="1"/>
</dbReference>